<accession>A0ABW4Q3H8</accession>
<evidence type="ECO:0000313" key="1">
    <source>
        <dbReference type="EMBL" id="MFD1845207.1"/>
    </source>
</evidence>
<comment type="caution">
    <text evidence="1">The sequence shown here is derived from an EMBL/GenBank/DDBJ whole genome shotgun (WGS) entry which is preliminary data.</text>
</comment>
<proteinExistence type="predicted"/>
<organism evidence="1 2">
    <name type="scientific">Arthrobacter flavus</name>
    <dbReference type="NCBI Taxonomy" id="95172"/>
    <lineage>
        <taxon>Bacteria</taxon>
        <taxon>Bacillati</taxon>
        <taxon>Actinomycetota</taxon>
        <taxon>Actinomycetes</taxon>
        <taxon>Micrococcales</taxon>
        <taxon>Micrococcaceae</taxon>
        <taxon>Arthrobacter</taxon>
    </lineage>
</organism>
<reference evidence="2" key="1">
    <citation type="journal article" date="2019" name="Int. J. Syst. Evol. Microbiol.">
        <title>The Global Catalogue of Microorganisms (GCM) 10K type strain sequencing project: providing services to taxonomists for standard genome sequencing and annotation.</title>
        <authorList>
            <consortium name="The Broad Institute Genomics Platform"/>
            <consortium name="The Broad Institute Genome Sequencing Center for Infectious Disease"/>
            <person name="Wu L."/>
            <person name="Ma J."/>
        </authorList>
    </citation>
    <scope>NUCLEOTIDE SEQUENCE [LARGE SCALE GENOMIC DNA]</scope>
    <source>
        <strain evidence="2">JCM 11496</strain>
    </source>
</reference>
<evidence type="ECO:0000313" key="2">
    <source>
        <dbReference type="Proteomes" id="UP001597307"/>
    </source>
</evidence>
<keyword evidence="2" id="KW-1185">Reference proteome</keyword>
<evidence type="ECO:0008006" key="3">
    <source>
        <dbReference type="Google" id="ProtNLM"/>
    </source>
</evidence>
<dbReference type="Proteomes" id="UP001597307">
    <property type="component" value="Unassembled WGS sequence"/>
</dbReference>
<sequence>MKSTKNTAGIVVALCAGHRCAALIKASDDDGGLAAAVARSSGGVLISASCLQQCAHGAVAAVALRASMTDLTGPSVWLGGLEAPGRLRALGAWVERWRPQEERPSALPHELSQAVLGTGAPVRLTANQA</sequence>
<name>A0ABW4Q3H8_9MICC</name>
<dbReference type="RefSeq" id="WP_343877234.1">
    <property type="nucleotide sequence ID" value="NZ_BAAAIJ010000003.1"/>
</dbReference>
<protein>
    <recommendedName>
        <fullName evidence="3">Metal-binding protein</fullName>
    </recommendedName>
</protein>
<dbReference type="EMBL" id="JBHUGA010000003">
    <property type="protein sequence ID" value="MFD1845207.1"/>
    <property type="molecule type" value="Genomic_DNA"/>
</dbReference>
<gene>
    <name evidence="1" type="ORF">ACFSFX_01180</name>
</gene>